<evidence type="ECO:0000256" key="14">
    <source>
        <dbReference type="SAM" id="Phobius"/>
    </source>
</evidence>
<evidence type="ECO:0000256" key="6">
    <source>
        <dbReference type="ARBA" id="ARBA00022679"/>
    </source>
</evidence>
<dbReference type="InterPro" id="IPR029151">
    <property type="entry name" value="Sensor-like_sf"/>
</dbReference>
<dbReference type="SUPFAM" id="SSF103190">
    <property type="entry name" value="Sensory domain-like"/>
    <property type="match status" value="1"/>
</dbReference>
<keyword evidence="10" id="KW-0067">ATP-binding</keyword>
<keyword evidence="8" id="KW-0547">Nucleotide-binding</keyword>
<dbReference type="GO" id="GO:0005524">
    <property type="term" value="F:ATP binding"/>
    <property type="evidence" value="ECO:0007669"/>
    <property type="project" value="UniProtKB-KW"/>
</dbReference>
<evidence type="ECO:0000256" key="8">
    <source>
        <dbReference type="ARBA" id="ARBA00022741"/>
    </source>
</evidence>
<dbReference type="PANTHER" id="PTHR43547">
    <property type="entry name" value="TWO-COMPONENT HISTIDINE KINASE"/>
    <property type="match status" value="1"/>
</dbReference>
<evidence type="ECO:0000256" key="7">
    <source>
        <dbReference type="ARBA" id="ARBA00022692"/>
    </source>
</evidence>
<dbReference type="SUPFAM" id="SSF55890">
    <property type="entry name" value="Sporulation response regulatory protein Spo0B"/>
    <property type="match status" value="1"/>
</dbReference>
<keyword evidence="7 14" id="KW-0812">Transmembrane</keyword>
<evidence type="ECO:0000256" key="10">
    <source>
        <dbReference type="ARBA" id="ARBA00022840"/>
    </source>
</evidence>
<dbReference type="SMART" id="SM00387">
    <property type="entry name" value="HATPase_c"/>
    <property type="match status" value="1"/>
</dbReference>
<dbReference type="InterPro" id="IPR036890">
    <property type="entry name" value="HATPase_C_sf"/>
</dbReference>
<dbReference type="InterPro" id="IPR013767">
    <property type="entry name" value="PAS_fold"/>
</dbReference>
<dbReference type="Pfam" id="PF17203">
    <property type="entry name" value="sCache_3_2"/>
    <property type="match status" value="1"/>
</dbReference>
<feature type="domain" description="Histidine kinase" evidence="15">
    <location>
        <begin position="336"/>
        <end position="533"/>
    </location>
</feature>
<feature type="transmembrane region" description="Helical" evidence="14">
    <location>
        <begin position="12"/>
        <end position="32"/>
    </location>
</feature>
<dbReference type="FunFam" id="3.30.450.20:FF:000018">
    <property type="entry name" value="Sensor histidine kinase DcuS"/>
    <property type="match status" value="1"/>
</dbReference>
<keyword evidence="5" id="KW-0597">Phosphoprotein</keyword>
<dbReference type="NCBIfam" id="NF008298">
    <property type="entry name" value="PRK11086.1"/>
    <property type="match status" value="1"/>
</dbReference>
<reference evidence="17" key="1">
    <citation type="submission" date="2016-10" db="EMBL/GenBank/DDBJ databases">
        <authorList>
            <person name="Varghese N."/>
            <person name="Submissions S."/>
        </authorList>
    </citation>
    <scope>NUCLEOTIDE SEQUENCE [LARGE SCALE GENOMIC DNA]</scope>
    <source>
        <strain evidence="17">CGMCC 1.11012</strain>
    </source>
</reference>
<dbReference type="InterPro" id="IPR016120">
    <property type="entry name" value="Sig_transdc_His_kin_SpoOB"/>
</dbReference>
<organism evidence="16 17">
    <name type="scientific">Paenibacillus typhae</name>
    <dbReference type="NCBI Taxonomy" id="1174501"/>
    <lineage>
        <taxon>Bacteria</taxon>
        <taxon>Bacillati</taxon>
        <taxon>Bacillota</taxon>
        <taxon>Bacilli</taxon>
        <taxon>Bacillales</taxon>
        <taxon>Paenibacillaceae</taxon>
        <taxon>Paenibacillus</taxon>
    </lineage>
</organism>
<dbReference type="InterPro" id="IPR035965">
    <property type="entry name" value="PAS-like_dom_sf"/>
</dbReference>
<gene>
    <name evidence="16" type="ORF">SAMN05216192_1247</name>
</gene>
<dbReference type="InterPro" id="IPR005467">
    <property type="entry name" value="His_kinase_dom"/>
</dbReference>
<dbReference type="SUPFAM" id="SSF55874">
    <property type="entry name" value="ATPase domain of HSP90 chaperone/DNA topoisomerase II/histidine kinase"/>
    <property type="match status" value="1"/>
</dbReference>
<evidence type="ECO:0000259" key="15">
    <source>
        <dbReference type="PROSITE" id="PS50109"/>
    </source>
</evidence>
<evidence type="ECO:0000256" key="2">
    <source>
        <dbReference type="ARBA" id="ARBA00004651"/>
    </source>
</evidence>
<dbReference type="Pfam" id="PF02518">
    <property type="entry name" value="HATPase_c"/>
    <property type="match status" value="1"/>
</dbReference>
<dbReference type="EMBL" id="FNDX01000024">
    <property type="protein sequence ID" value="SDJ77438.1"/>
    <property type="molecule type" value="Genomic_DNA"/>
</dbReference>
<dbReference type="Proteomes" id="UP000199050">
    <property type="component" value="Unassembled WGS sequence"/>
</dbReference>
<evidence type="ECO:0000313" key="16">
    <source>
        <dbReference type="EMBL" id="SDJ77438.1"/>
    </source>
</evidence>
<dbReference type="InterPro" id="IPR004358">
    <property type="entry name" value="Sig_transdc_His_kin-like_C"/>
</dbReference>
<keyword evidence="4" id="KW-1003">Cell membrane</keyword>
<dbReference type="PANTHER" id="PTHR43547:SF10">
    <property type="entry name" value="SENSOR HISTIDINE KINASE DCUS"/>
    <property type="match status" value="1"/>
</dbReference>
<dbReference type="InterPro" id="IPR003594">
    <property type="entry name" value="HATPase_dom"/>
</dbReference>
<dbReference type="Gene3D" id="3.30.565.10">
    <property type="entry name" value="Histidine kinase-like ATPase, C-terminal domain"/>
    <property type="match status" value="1"/>
</dbReference>
<evidence type="ECO:0000256" key="4">
    <source>
        <dbReference type="ARBA" id="ARBA00022475"/>
    </source>
</evidence>
<evidence type="ECO:0000256" key="9">
    <source>
        <dbReference type="ARBA" id="ARBA00022777"/>
    </source>
</evidence>
<evidence type="ECO:0000256" key="1">
    <source>
        <dbReference type="ARBA" id="ARBA00000085"/>
    </source>
</evidence>
<sequence>MARKKRIGLRTKVAVMVSVVVLVVLLMLYFIFRNQIIPQTRHALEDKAYTIARTIALIPLISEGLNTGNSREIQAYTSKITRRNDIMFVVVIDMDSIRYSHPDASLIGKPFVGGGQQAALRGGESISEGQGMLGRSLRAFVPVYTNRGHQVGVVVVGLSLERVQKLVRQNEWTLVAILLSGAVLGACGAFILGLEIKRMIFGMEPADISQLLQERSAMLQSIREGIIAVDDKGVITMVNVEAERLLAKAGITGNGNTRKISAYWPELRLEQVLASGEAWQDQELELNGITLLASRVPIRVNGEIAGAIATFRDKTELVVLAERLSGISVYADALRAGAHEFMNKLHVIMGMTHMGLYEELQQYISGTVSNYQNEIGSITRQIKDPVMAGFLLGKLSRAREAGTELALSPDSYLPEAADPQTIHELVTIAGNLLDNAMEALEGQAVRVIELAFSYERGILSCIIQDSGQGIPDQLQQQIYVQGFSTKGERRGFGLYLVRKSVEKLGGRLEVVSRGVDGTNGTGATFTVEIPYAVKDEESI</sequence>
<comment type="catalytic activity">
    <reaction evidence="1">
        <text>ATP + protein L-histidine = ADP + protein N-phospho-L-histidine.</text>
        <dbReference type="EC" id="2.7.13.3"/>
    </reaction>
</comment>
<keyword evidence="6" id="KW-0808">Transferase</keyword>
<keyword evidence="11 14" id="KW-1133">Transmembrane helix</keyword>
<dbReference type="Pfam" id="PF00989">
    <property type="entry name" value="PAS"/>
    <property type="match status" value="1"/>
</dbReference>
<proteinExistence type="predicted"/>
<keyword evidence="17" id="KW-1185">Reference proteome</keyword>
<keyword evidence="13 14" id="KW-0472">Membrane</keyword>
<dbReference type="GO" id="GO:0006355">
    <property type="term" value="P:regulation of DNA-templated transcription"/>
    <property type="evidence" value="ECO:0007669"/>
    <property type="project" value="InterPro"/>
</dbReference>
<feature type="transmembrane region" description="Helical" evidence="14">
    <location>
        <begin position="172"/>
        <end position="194"/>
    </location>
</feature>
<evidence type="ECO:0000313" key="17">
    <source>
        <dbReference type="Proteomes" id="UP000199050"/>
    </source>
</evidence>
<keyword evidence="9 16" id="KW-0418">Kinase</keyword>
<dbReference type="STRING" id="1174501.SAMN05216192_1247"/>
<dbReference type="OrthoDB" id="9792686at2"/>
<dbReference type="GO" id="GO:0000155">
    <property type="term" value="F:phosphorelay sensor kinase activity"/>
    <property type="evidence" value="ECO:0007669"/>
    <property type="project" value="InterPro"/>
</dbReference>
<dbReference type="AlphaFoldDB" id="A0A1G8WGJ8"/>
<name>A0A1G8WGJ8_9BACL</name>
<evidence type="ECO:0000256" key="11">
    <source>
        <dbReference type="ARBA" id="ARBA00022989"/>
    </source>
</evidence>
<dbReference type="PROSITE" id="PS50109">
    <property type="entry name" value="HIS_KIN"/>
    <property type="match status" value="1"/>
</dbReference>
<protein>
    <recommendedName>
        <fullName evidence="3">histidine kinase</fullName>
        <ecNumber evidence="3">2.7.13.3</ecNumber>
    </recommendedName>
</protein>
<evidence type="ECO:0000256" key="3">
    <source>
        <dbReference type="ARBA" id="ARBA00012438"/>
    </source>
</evidence>
<evidence type="ECO:0000256" key="5">
    <source>
        <dbReference type="ARBA" id="ARBA00022553"/>
    </source>
</evidence>
<accession>A0A1G8WGJ8</accession>
<dbReference type="EC" id="2.7.13.3" evidence="3"/>
<dbReference type="InterPro" id="IPR033463">
    <property type="entry name" value="sCache_3"/>
</dbReference>
<dbReference type="PRINTS" id="PR00344">
    <property type="entry name" value="BCTRLSENSOR"/>
</dbReference>
<dbReference type="Gene3D" id="3.30.450.20">
    <property type="entry name" value="PAS domain"/>
    <property type="match status" value="2"/>
</dbReference>
<keyword evidence="12" id="KW-0902">Two-component regulatory system</keyword>
<dbReference type="Gene3D" id="1.10.287.130">
    <property type="match status" value="1"/>
</dbReference>
<dbReference type="GO" id="GO:0005886">
    <property type="term" value="C:plasma membrane"/>
    <property type="evidence" value="ECO:0007669"/>
    <property type="project" value="UniProtKB-SubCell"/>
</dbReference>
<dbReference type="SUPFAM" id="SSF55785">
    <property type="entry name" value="PYP-like sensor domain (PAS domain)"/>
    <property type="match status" value="1"/>
</dbReference>
<dbReference type="RefSeq" id="WP_090716332.1">
    <property type="nucleotide sequence ID" value="NZ_CBCSKY010000033.1"/>
</dbReference>
<evidence type="ECO:0000256" key="12">
    <source>
        <dbReference type="ARBA" id="ARBA00023012"/>
    </source>
</evidence>
<evidence type="ECO:0000256" key="13">
    <source>
        <dbReference type="ARBA" id="ARBA00023136"/>
    </source>
</evidence>
<comment type="subcellular location">
    <subcellularLocation>
        <location evidence="2">Cell membrane</location>
        <topology evidence="2">Multi-pass membrane protein</topology>
    </subcellularLocation>
</comment>